<dbReference type="Proteomes" id="UP001148614">
    <property type="component" value="Unassembled WGS sequence"/>
</dbReference>
<dbReference type="EMBL" id="JANPWZ010001017">
    <property type="protein sequence ID" value="KAJ3569609.1"/>
    <property type="molecule type" value="Genomic_DNA"/>
</dbReference>
<protein>
    <submittedName>
        <fullName evidence="1">Uncharacterized protein</fullName>
    </submittedName>
</protein>
<evidence type="ECO:0000313" key="2">
    <source>
        <dbReference type="Proteomes" id="UP001148614"/>
    </source>
</evidence>
<sequence length="149" mass="17258">MFTPTESNPFYMPSLSADLMLKSGNKFIMLSPNLPLHENLISSILQTPWRLTTSSVMNSSEKRDQMDKLLSDELGVMYINVPNFYEAFWGGIPQLEMASEDIFQKCTQGIQPLFQEGWTAWPEDAKQKKVLAWLANIVERFLQWAEEYR</sequence>
<reference evidence="1" key="1">
    <citation type="submission" date="2022-07" db="EMBL/GenBank/DDBJ databases">
        <title>Genome Sequence of Xylaria arbuscula.</title>
        <authorList>
            <person name="Buettner E."/>
        </authorList>
    </citation>
    <scope>NUCLEOTIDE SEQUENCE</scope>
    <source>
        <strain evidence="1">VT107</strain>
    </source>
</reference>
<keyword evidence="2" id="KW-1185">Reference proteome</keyword>
<proteinExistence type="predicted"/>
<organism evidence="1 2">
    <name type="scientific">Xylaria arbuscula</name>
    <dbReference type="NCBI Taxonomy" id="114810"/>
    <lineage>
        <taxon>Eukaryota</taxon>
        <taxon>Fungi</taxon>
        <taxon>Dikarya</taxon>
        <taxon>Ascomycota</taxon>
        <taxon>Pezizomycotina</taxon>
        <taxon>Sordariomycetes</taxon>
        <taxon>Xylariomycetidae</taxon>
        <taxon>Xylariales</taxon>
        <taxon>Xylariaceae</taxon>
        <taxon>Xylaria</taxon>
    </lineage>
</organism>
<evidence type="ECO:0000313" key="1">
    <source>
        <dbReference type="EMBL" id="KAJ3569609.1"/>
    </source>
</evidence>
<gene>
    <name evidence="1" type="ORF">NPX13_g6028</name>
</gene>
<comment type="caution">
    <text evidence="1">The sequence shown here is derived from an EMBL/GenBank/DDBJ whole genome shotgun (WGS) entry which is preliminary data.</text>
</comment>
<name>A0A9W8NDN9_9PEZI</name>
<dbReference type="AlphaFoldDB" id="A0A9W8NDN9"/>
<dbReference type="VEuPathDB" id="FungiDB:F4678DRAFT_413137"/>
<accession>A0A9W8NDN9</accession>